<dbReference type="AlphaFoldDB" id="A0A1V2I5P1"/>
<dbReference type="Proteomes" id="UP000188929">
    <property type="component" value="Unassembled WGS sequence"/>
</dbReference>
<keyword evidence="2" id="KW-0472">Membrane</keyword>
<dbReference type="PANTHER" id="PTHR42736">
    <property type="entry name" value="PROTEIN-GLUTAMINE GAMMA-GLUTAMYLTRANSFERASE"/>
    <property type="match status" value="1"/>
</dbReference>
<feature type="region of interest" description="Disordered" evidence="1">
    <location>
        <begin position="1"/>
        <end position="72"/>
    </location>
</feature>
<dbReference type="InterPro" id="IPR038765">
    <property type="entry name" value="Papain-like_cys_pep_sf"/>
</dbReference>
<proteinExistence type="predicted"/>
<feature type="compositionally biased region" description="Low complexity" evidence="1">
    <location>
        <begin position="305"/>
        <end position="341"/>
    </location>
</feature>
<dbReference type="PANTHER" id="PTHR42736:SF1">
    <property type="entry name" value="PROTEIN-GLUTAMINE GAMMA-GLUTAMYLTRANSFERASE"/>
    <property type="match status" value="1"/>
</dbReference>
<keyword evidence="2" id="KW-1133">Transmembrane helix</keyword>
<dbReference type="InterPro" id="IPR052901">
    <property type="entry name" value="Bact_TGase-like"/>
</dbReference>
<gene>
    <name evidence="4" type="ORF">BL253_26355</name>
</gene>
<dbReference type="Gene3D" id="3.10.620.30">
    <property type="match status" value="1"/>
</dbReference>
<evidence type="ECO:0000256" key="2">
    <source>
        <dbReference type="SAM" id="Phobius"/>
    </source>
</evidence>
<feature type="region of interest" description="Disordered" evidence="1">
    <location>
        <begin position="881"/>
        <end position="969"/>
    </location>
</feature>
<evidence type="ECO:0000313" key="5">
    <source>
        <dbReference type="Proteomes" id="UP000188929"/>
    </source>
</evidence>
<organism evidence="4 5">
    <name type="scientific">Pseudofrankia asymbiotica</name>
    <dbReference type="NCBI Taxonomy" id="1834516"/>
    <lineage>
        <taxon>Bacteria</taxon>
        <taxon>Bacillati</taxon>
        <taxon>Actinomycetota</taxon>
        <taxon>Actinomycetes</taxon>
        <taxon>Frankiales</taxon>
        <taxon>Frankiaceae</taxon>
        <taxon>Pseudofrankia</taxon>
    </lineage>
</organism>
<dbReference type="SUPFAM" id="SSF54001">
    <property type="entry name" value="Cysteine proteinases"/>
    <property type="match status" value="1"/>
</dbReference>
<keyword evidence="5" id="KW-1185">Reference proteome</keyword>
<evidence type="ECO:0000259" key="3">
    <source>
        <dbReference type="SMART" id="SM00460"/>
    </source>
</evidence>
<feature type="domain" description="Transglutaminase-like" evidence="3">
    <location>
        <begin position="643"/>
        <end position="713"/>
    </location>
</feature>
<comment type="caution">
    <text evidence="4">The sequence shown here is derived from an EMBL/GenBank/DDBJ whole genome shotgun (WGS) entry which is preliminary data.</text>
</comment>
<reference evidence="5" key="1">
    <citation type="submission" date="2016-10" db="EMBL/GenBank/DDBJ databases">
        <title>Frankia sp. NRRL B-16386 Genome sequencing.</title>
        <authorList>
            <person name="Ghodhbane-Gtari F."/>
            <person name="Swanson E."/>
            <person name="Gueddou A."/>
            <person name="Hezbri K."/>
            <person name="Ktari K."/>
            <person name="Nouioui I."/>
            <person name="Morris K."/>
            <person name="Simpson S."/>
            <person name="Abebe-Akele F."/>
            <person name="Thomas K."/>
            <person name="Gtari M."/>
            <person name="Tisa L.S."/>
        </authorList>
    </citation>
    <scope>NUCLEOTIDE SEQUENCE [LARGE SCALE GENOMIC DNA]</scope>
    <source>
        <strain evidence="5">NRRL B-16386</strain>
    </source>
</reference>
<keyword evidence="2" id="KW-0812">Transmembrane</keyword>
<dbReference type="Pfam" id="PF11992">
    <property type="entry name" value="TgpA_N"/>
    <property type="match status" value="1"/>
</dbReference>
<feature type="compositionally biased region" description="Basic residues" evidence="1">
    <location>
        <begin position="951"/>
        <end position="969"/>
    </location>
</feature>
<feature type="transmembrane region" description="Helical" evidence="2">
    <location>
        <begin position="235"/>
        <end position="253"/>
    </location>
</feature>
<dbReference type="EMBL" id="MOMC01000056">
    <property type="protein sequence ID" value="ONH25853.1"/>
    <property type="molecule type" value="Genomic_DNA"/>
</dbReference>
<feature type="transmembrane region" description="Helical" evidence="2">
    <location>
        <begin position="128"/>
        <end position="146"/>
    </location>
</feature>
<feature type="transmembrane region" description="Helical" evidence="2">
    <location>
        <begin position="209"/>
        <end position="228"/>
    </location>
</feature>
<feature type="transmembrane region" description="Helical" evidence="2">
    <location>
        <begin position="158"/>
        <end position="179"/>
    </location>
</feature>
<dbReference type="InterPro" id="IPR021878">
    <property type="entry name" value="TgpA_N"/>
</dbReference>
<dbReference type="Pfam" id="PF01841">
    <property type="entry name" value="Transglut_core"/>
    <property type="match status" value="1"/>
</dbReference>
<evidence type="ECO:0000313" key="4">
    <source>
        <dbReference type="EMBL" id="ONH25853.1"/>
    </source>
</evidence>
<evidence type="ECO:0000256" key="1">
    <source>
        <dbReference type="SAM" id="MobiDB-lite"/>
    </source>
</evidence>
<dbReference type="SMART" id="SM00460">
    <property type="entry name" value="TGc"/>
    <property type="match status" value="1"/>
</dbReference>
<accession>A0A1V2I5P1</accession>
<feature type="region of interest" description="Disordered" evidence="1">
    <location>
        <begin position="503"/>
        <end position="527"/>
    </location>
</feature>
<feature type="region of interest" description="Disordered" evidence="1">
    <location>
        <begin position="305"/>
        <end position="359"/>
    </location>
</feature>
<feature type="transmembrane region" description="Helical" evidence="2">
    <location>
        <begin position="100"/>
        <end position="122"/>
    </location>
</feature>
<dbReference type="STRING" id="1834516.BL253_26355"/>
<sequence length="969" mass="96145">MDRLSEAATMAAPVAVPVPRTGADRGDAAGTSGGLAGTGADAPDAAGAGAARGRGGGRLTTPGGRGRRAFGAAEPRRSRVTFGLERRGAARPEERWPRRVLALALVAVLAAVDGWGFLRLFSPADLRLAIPVAAAGPVVLVGAVSWRRGRPAPFALSALLWTAGFVVTAAATIAAGTPFDRLAAVRVGVTSGPSRLLDVAVPSPAEPDLLVVPVLVTWLAAAVGAELVMRTRTRLLPALPALFGLLAGTAASLPAAGSNLAPAAALTALVGLLALARRPTAADDAAGSAGSAGSAGAPIAAGVLATTTGPTAPTGPTRPAAEPAAAAVGPGSSASPGSARADQAPPRITLGPDRPSRLPGTARATAALAVVVAAGLAAGGRLPGLLHADAPVDPRAYRSTPATPVDGLNPLSALAGWSTHPDEALFTVRLTGQSAGPVPLRLAVLSGFDGAAWTSSASYTRAGREVPTSSGTGADRGGTRVTQQVTVTGLTGQLLPALDRPVEAAGSGTAAEARTADAGGSGGGSGSSGGFAVDLADGLLLRTAPLGTGERFTIVSAPRPARSVNELAALTTATAATTSTDAEYLALPADIPPVLRALAKVAAGQGNGPFQQAALLQHYLATNFRFDPQVPPGHSLAHVEHFVADTRRGTSEQFATTFVLAARILGLPSRVVVGFAPDAPAGPATVAVTGREALAWAEVRFDGAGWLPFFPTPAATDARGAALAGSAQGESATQAAAVDAAIRGPLTAPADAPRPAVTIAPPAGRATDIGGFLSKAGLTAAALVAGYLLVAFARPAARRHRRLSSRRRARERVVLAWAHALDALASAGVPIPESASPAEVVQLGAGTVGPVGAGDHSAGRGASLSALRGLANLATLALFGPGPGPGPGTGTGTGRANGESVQARRPPAGSTAAPGAAESSTAGWEGPWGARAADEARRLASTVERAARRSASPRRRLATRLAPRHVLGR</sequence>
<name>A0A1V2I5P1_9ACTN</name>
<feature type="compositionally biased region" description="Low complexity" evidence="1">
    <location>
        <begin position="38"/>
        <end position="49"/>
    </location>
</feature>
<protein>
    <recommendedName>
        <fullName evidence="3">Transglutaminase-like domain-containing protein</fullName>
    </recommendedName>
</protein>
<dbReference type="InterPro" id="IPR002931">
    <property type="entry name" value="Transglutaminase-like"/>
</dbReference>
<feature type="compositionally biased region" description="Low complexity" evidence="1">
    <location>
        <begin position="903"/>
        <end position="923"/>
    </location>
</feature>